<proteinExistence type="predicted"/>
<dbReference type="GO" id="GO:0046872">
    <property type="term" value="F:metal ion binding"/>
    <property type="evidence" value="ECO:0007669"/>
    <property type="project" value="InterPro"/>
</dbReference>
<comment type="caution">
    <text evidence="3">The sequence shown here is derived from an EMBL/GenBank/DDBJ whole genome shotgun (WGS) entry which is preliminary data.</text>
</comment>
<dbReference type="PANTHER" id="PTHR11851:SF134">
    <property type="entry name" value="ZINC-DEPENDENT PROTEASE"/>
    <property type="match status" value="1"/>
</dbReference>
<dbReference type="Proteomes" id="UP000823963">
    <property type="component" value="Unassembled WGS sequence"/>
</dbReference>
<dbReference type="NCBIfam" id="NF047421">
    <property type="entry name" value="YfmH_fam"/>
    <property type="match status" value="1"/>
</dbReference>
<evidence type="ECO:0000259" key="2">
    <source>
        <dbReference type="Pfam" id="PF05193"/>
    </source>
</evidence>
<dbReference type="Pfam" id="PF05193">
    <property type="entry name" value="Peptidase_M16_C"/>
    <property type="match status" value="1"/>
</dbReference>
<dbReference type="Pfam" id="PF00675">
    <property type="entry name" value="Peptidase_M16"/>
    <property type="match status" value="1"/>
</dbReference>
<gene>
    <name evidence="3" type="ORF">H9861_00475</name>
</gene>
<evidence type="ECO:0000259" key="1">
    <source>
        <dbReference type="Pfam" id="PF00675"/>
    </source>
</evidence>
<feature type="domain" description="Peptidase M16 C-terminal" evidence="2">
    <location>
        <begin position="180"/>
        <end position="351"/>
    </location>
</feature>
<dbReference type="EMBL" id="DXFP01000006">
    <property type="protein sequence ID" value="HIX01218.1"/>
    <property type="molecule type" value="Genomic_DNA"/>
</dbReference>
<dbReference type="Gene3D" id="3.30.830.10">
    <property type="entry name" value="Metalloenzyme, LuxS/M16 peptidase-like"/>
    <property type="match status" value="2"/>
</dbReference>
<dbReference type="PANTHER" id="PTHR11851">
    <property type="entry name" value="METALLOPROTEASE"/>
    <property type="match status" value="1"/>
</dbReference>
<evidence type="ECO:0000313" key="4">
    <source>
        <dbReference type="Proteomes" id="UP000823963"/>
    </source>
</evidence>
<evidence type="ECO:0000313" key="3">
    <source>
        <dbReference type="EMBL" id="HIX01218.1"/>
    </source>
</evidence>
<dbReference type="InterPro" id="IPR050361">
    <property type="entry name" value="MPP/UQCRC_Complex"/>
</dbReference>
<accession>A0A9D1UVM6</accession>
<dbReference type="InterPro" id="IPR011249">
    <property type="entry name" value="Metalloenz_LuxS/M16"/>
</dbReference>
<dbReference type="InterPro" id="IPR007863">
    <property type="entry name" value="Peptidase_M16_C"/>
</dbReference>
<protein>
    <submittedName>
        <fullName evidence="3">Insulinase family protein</fullName>
    </submittedName>
</protein>
<reference evidence="3" key="2">
    <citation type="submission" date="2021-04" db="EMBL/GenBank/DDBJ databases">
        <authorList>
            <person name="Gilroy R."/>
        </authorList>
    </citation>
    <scope>NUCLEOTIDE SEQUENCE</scope>
    <source>
        <strain evidence="3">6627</strain>
    </source>
</reference>
<name>A0A9D1UVM6_9LACO</name>
<feature type="domain" description="Peptidase M16 N-terminal" evidence="1">
    <location>
        <begin position="59"/>
        <end position="167"/>
    </location>
</feature>
<reference evidence="3" key="1">
    <citation type="journal article" date="2021" name="PeerJ">
        <title>Extensive microbial diversity within the chicken gut microbiome revealed by metagenomics and culture.</title>
        <authorList>
            <person name="Gilroy R."/>
            <person name="Ravi A."/>
            <person name="Getino M."/>
            <person name="Pursley I."/>
            <person name="Horton D.L."/>
            <person name="Alikhan N.F."/>
            <person name="Baker D."/>
            <person name="Gharbi K."/>
            <person name="Hall N."/>
            <person name="Watson M."/>
            <person name="Adriaenssens E.M."/>
            <person name="Foster-Nyarko E."/>
            <person name="Jarju S."/>
            <person name="Secka A."/>
            <person name="Antonio M."/>
            <person name="Oren A."/>
            <person name="Chaudhuri R.R."/>
            <person name="La Ragione R."/>
            <person name="Hildebrand F."/>
            <person name="Pallen M.J."/>
        </authorList>
    </citation>
    <scope>NUCLEOTIDE SEQUENCE</scope>
    <source>
        <strain evidence="3">6627</strain>
    </source>
</reference>
<dbReference type="InterPro" id="IPR011765">
    <property type="entry name" value="Pept_M16_N"/>
</dbReference>
<dbReference type="SUPFAM" id="SSF63411">
    <property type="entry name" value="LuxS/MPP-like metallohydrolase"/>
    <property type="match status" value="2"/>
</dbReference>
<organism evidence="3 4">
    <name type="scientific">Candidatus Ligilactobacillus excrementigallinarum</name>
    <dbReference type="NCBI Taxonomy" id="2838641"/>
    <lineage>
        <taxon>Bacteria</taxon>
        <taxon>Bacillati</taxon>
        <taxon>Bacillota</taxon>
        <taxon>Bacilli</taxon>
        <taxon>Lactobacillales</taxon>
        <taxon>Lactobacillaceae</taxon>
        <taxon>Ligilactobacillus</taxon>
    </lineage>
</organism>
<dbReference type="AlphaFoldDB" id="A0A9D1UVM6"/>
<sequence>METIKYQKFNETLFTERLSNGLQVNLLPRPEFHQTYGILTARYGSIDNKFIRDGKLQHYPNGIAHFLEHKLFEKEDHDAFDEFAKYGADSNAFTSFTRTSYLFSTSQNIAQCVSSLLDFVQHPFFSTATVEKEKGIIAQEIKMYEDDASWQLLFGVMQNLYPQTALTADIAGSVSSIQQITPEMLYENYHAFYQPGNMSLMLVGNFDLEKIMNLIRKSQAEIQSKPVQIKRVPLFEKKPLPLIKTGTKRMNIMRPKLGIAVRGDCQLDVNERMQYKVALQLLLEMLFGESSSDFQYLYDAGIIDNSFGYEIQLEEDFHFVYFSMDTAKVQEANDAIREILLNAGSKIKQQEKIFELMKREFIGRYLKGMNSNENIADQFDQWLFGNQIILDAISAIQNLSIDDLIKLAEQLFKAEQITEFQILPKEQK</sequence>